<evidence type="ECO:0000256" key="1">
    <source>
        <dbReference type="ARBA" id="ARBA00005446"/>
    </source>
</evidence>
<dbReference type="Gene3D" id="3.40.50.300">
    <property type="entry name" value="P-loop containing nucleotide triphosphate hydrolases"/>
    <property type="match status" value="2"/>
</dbReference>
<dbReference type="AlphaFoldDB" id="A0A0C3A651"/>
<dbReference type="GO" id="GO:0009378">
    <property type="term" value="F:four-way junction helicase activity"/>
    <property type="evidence" value="ECO:0007669"/>
    <property type="project" value="TreeGrafter"/>
</dbReference>
<dbReference type="Proteomes" id="UP000053989">
    <property type="component" value="Unassembled WGS sequence"/>
</dbReference>
<dbReference type="SMART" id="SM00490">
    <property type="entry name" value="HELICc"/>
    <property type="match status" value="1"/>
</dbReference>
<feature type="domain" description="Helicase ATP-binding" evidence="6">
    <location>
        <begin position="27"/>
        <end position="199"/>
    </location>
</feature>
<dbReference type="InParanoid" id="A0A0C3A651"/>
<dbReference type="SMART" id="SM00487">
    <property type="entry name" value="DEXDc"/>
    <property type="match status" value="1"/>
</dbReference>
<dbReference type="GO" id="GO:0005524">
    <property type="term" value="F:ATP binding"/>
    <property type="evidence" value="ECO:0007669"/>
    <property type="project" value="UniProtKB-KW"/>
</dbReference>
<dbReference type="EMBL" id="KN822007">
    <property type="protein sequence ID" value="KIM69158.1"/>
    <property type="molecule type" value="Genomic_DNA"/>
</dbReference>
<accession>A0A0C3A651</accession>
<dbReference type="InterPro" id="IPR001650">
    <property type="entry name" value="Helicase_C-like"/>
</dbReference>
<dbReference type="InterPro" id="IPR011545">
    <property type="entry name" value="DEAD/DEAH_box_helicase_dom"/>
</dbReference>
<name>A0A0C3A651_9AGAM</name>
<keyword evidence="3" id="KW-0067">ATP-binding</keyword>
<dbReference type="HOGENOM" id="CLU_001103_19_6_1"/>
<dbReference type="PROSITE" id="PS51192">
    <property type="entry name" value="HELICASE_ATP_BIND_1"/>
    <property type="match status" value="1"/>
</dbReference>
<dbReference type="InterPro" id="IPR014001">
    <property type="entry name" value="Helicase_ATP-bd"/>
</dbReference>
<dbReference type="PROSITE" id="PS51194">
    <property type="entry name" value="HELICASE_CTER"/>
    <property type="match status" value="1"/>
</dbReference>
<evidence type="ECO:0000259" key="6">
    <source>
        <dbReference type="PROSITE" id="PS51192"/>
    </source>
</evidence>
<reference evidence="8 9" key="1">
    <citation type="submission" date="2014-04" db="EMBL/GenBank/DDBJ databases">
        <authorList>
            <consortium name="DOE Joint Genome Institute"/>
            <person name="Kuo A."/>
            <person name="Kohler A."/>
            <person name="Nagy L.G."/>
            <person name="Floudas D."/>
            <person name="Copeland A."/>
            <person name="Barry K.W."/>
            <person name="Cichocki N."/>
            <person name="Veneault-Fourrey C."/>
            <person name="LaButti K."/>
            <person name="Lindquist E.A."/>
            <person name="Lipzen A."/>
            <person name="Lundell T."/>
            <person name="Morin E."/>
            <person name="Murat C."/>
            <person name="Sun H."/>
            <person name="Tunlid A."/>
            <person name="Henrissat B."/>
            <person name="Grigoriev I.V."/>
            <person name="Hibbett D.S."/>
            <person name="Martin F."/>
            <person name="Nordberg H.P."/>
            <person name="Cantor M.N."/>
            <person name="Hua S.X."/>
        </authorList>
    </citation>
    <scope>NUCLEOTIDE SEQUENCE [LARGE SCALE GENOMIC DNA]</scope>
    <source>
        <strain evidence="8 9">Foug A</strain>
    </source>
</reference>
<protein>
    <recommendedName>
        <fullName evidence="5">DNA 3'-5' helicase</fullName>
        <ecNumber evidence="5">5.6.2.4</ecNumber>
    </recommendedName>
</protein>
<dbReference type="SUPFAM" id="SSF52540">
    <property type="entry name" value="P-loop containing nucleoside triphosphate hydrolases"/>
    <property type="match status" value="1"/>
</dbReference>
<dbReference type="OrthoDB" id="2499463at2759"/>
<feature type="domain" description="Helicase C-terminal" evidence="7">
    <location>
        <begin position="231"/>
        <end position="390"/>
    </location>
</feature>
<dbReference type="GO" id="GO:0005634">
    <property type="term" value="C:nucleus"/>
    <property type="evidence" value="ECO:0007669"/>
    <property type="project" value="TreeGrafter"/>
</dbReference>
<dbReference type="GO" id="GO:0005737">
    <property type="term" value="C:cytoplasm"/>
    <property type="evidence" value="ECO:0007669"/>
    <property type="project" value="TreeGrafter"/>
</dbReference>
<proteinExistence type="inferred from homology"/>
<keyword evidence="2" id="KW-0547">Nucleotide-binding</keyword>
<dbReference type="InterPro" id="IPR027417">
    <property type="entry name" value="P-loop_NTPase"/>
</dbReference>
<organism evidence="8 9">
    <name type="scientific">Scleroderma citrinum Foug A</name>
    <dbReference type="NCBI Taxonomy" id="1036808"/>
    <lineage>
        <taxon>Eukaryota</taxon>
        <taxon>Fungi</taxon>
        <taxon>Dikarya</taxon>
        <taxon>Basidiomycota</taxon>
        <taxon>Agaricomycotina</taxon>
        <taxon>Agaricomycetes</taxon>
        <taxon>Agaricomycetidae</taxon>
        <taxon>Boletales</taxon>
        <taxon>Sclerodermatineae</taxon>
        <taxon>Sclerodermataceae</taxon>
        <taxon>Scleroderma</taxon>
    </lineage>
</organism>
<evidence type="ECO:0000313" key="8">
    <source>
        <dbReference type="EMBL" id="KIM69158.1"/>
    </source>
</evidence>
<dbReference type="GO" id="GO:0000724">
    <property type="term" value="P:double-strand break repair via homologous recombination"/>
    <property type="evidence" value="ECO:0007669"/>
    <property type="project" value="TreeGrafter"/>
</dbReference>
<reference evidence="9" key="2">
    <citation type="submission" date="2015-01" db="EMBL/GenBank/DDBJ databases">
        <title>Evolutionary Origins and Diversification of the Mycorrhizal Mutualists.</title>
        <authorList>
            <consortium name="DOE Joint Genome Institute"/>
            <consortium name="Mycorrhizal Genomics Consortium"/>
            <person name="Kohler A."/>
            <person name="Kuo A."/>
            <person name="Nagy L.G."/>
            <person name="Floudas D."/>
            <person name="Copeland A."/>
            <person name="Barry K.W."/>
            <person name="Cichocki N."/>
            <person name="Veneault-Fourrey C."/>
            <person name="LaButti K."/>
            <person name="Lindquist E.A."/>
            <person name="Lipzen A."/>
            <person name="Lundell T."/>
            <person name="Morin E."/>
            <person name="Murat C."/>
            <person name="Riley R."/>
            <person name="Ohm R."/>
            <person name="Sun H."/>
            <person name="Tunlid A."/>
            <person name="Henrissat B."/>
            <person name="Grigoriev I.V."/>
            <person name="Hibbett D.S."/>
            <person name="Martin F."/>
        </authorList>
    </citation>
    <scope>NUCLEOTIDE SEQUENCE [LARGE SCALE GENOMIC DNA]</scope>
    <source>
        <strain evidence="9">Foug A</strain>
    </source>
</reference>
<dbReference type="EC" id="5.6.2.4" evidence="5"/>
<dbReference type="STRING" id="1036808.A0A0C3A651"/>
<dbReference type="Pfam" id="PF00271">
    <property type="entry name" value="Helicase_C"/>
    <property type="match status" value="1"/>
</dbReference>
<dbReference type="GO" id="GO:0043138">
    <property type="term" value="F:3'-5' DNA helicase activity"/>
    <property type="evidence" value="ECO:0007669"/>
    <property type="project" value="UniProtKB-EC"/>
</dbReference>
<evidence type="ECO:0000256" key="4">
    <source>
        <dbReference type="ARBA" id="ARBA00034617"/>
    </source>
</evidence>
<evidence type="ECO:0000256" key="2">
    <source>
        <dbReference type="ARBA" id="ARBA00022741"/>
    </source>
</evidence>
<evidence type="ECO:0000313" key="9">
    <source>
        <dbReference type="Proteomes" id="UP000053989"/>
    </source>
</evidence>
<comment type="catalytic activity">
    <reaction evidence="4">
        <text>Couples ATP hydrolysis with the unwinding of duplex DNA by translocating in the 3'-5' direction.</text>
        <dbReference type="EC" id="5.6.2.4"/>
    </reaction>
</comment>
<dbReference type="PANTHER" id="PTHR13710">
    <property type="entry name" value="DNA HELICASE RECQ FAMILY MEMBER"/>
    <property type="match status" value="1"/>
</dbReference>
<evidence type="ECO:0000256" key="5">
    <source>
        <dbReference type="ARBA" id="ARBA00034808"/>
    </source>
</evidence>
<evidence type="ECO:0000259" key="7">
    <source>
        <dbReference type="PROSITE" id="PS51194"/>
    </source>
</evidence>
<comment type="similarity">
    <text evidence="1">Belongs to the helicase family. RecQ subfamily.</text>
</comment>
<keyword evidence="9" id="KW-1185">Reference proteome</keyword>
<sequence>MTREKLSKLVHQHCEGKRPYEWQLDVAEALLLGVDSVVIAGTGMGKTLPFVMPLLFNPKSHMLIILPLKALQRDQQRRFRKMGILAIEVNDETWSPKVKQDLKTHKYQAILIGPEMCLDHEGFRELLKAPDFSQDLVGIAVNEAHCISQWGGDFRPAYGKLGDICSYMPTNIPILATSATLAPAAMQEVQQKLHIASVNTFFINLGNNRPNITPSVIKIKSARDYGALLLLIRPNISGPKELPKTIIFTNSIQKTLEILRFLCDNLPESCQPYLDIFHALRSTNSKTDALEKFQQSRTKVLVATEAAGMGADILDIEHVIQFGVPSSLEVWTQRAGRAGRMPHVQAHAVLLAERSMFQRKKASKDGSESEEASRELVWGKVVDPNMREWIMATGC</sequence>
<dbReference type="PANTHER" id="PTHR13710:SF120">
    <property type="entry name" value="BIFUNCTIONAL 3'-5' EXONUCLEASE_ATP-DEPENDENT HELICASE WRN"/>
    <property type="match status" value="1"/>
</dbReference>
<evidence type="ECO:0000256" key="3">
    <source>
        <dbReference type="ARBA" id="ARBA00022840"/>
    </source>
</evidence>
<dbReference type="GO" id="GO:0003676">
    <property type="term" value="F:nucleic acid binding"/>
    <property type="evidence" value="ECO:0007669"/>
    <property type="project" value="InterPro"/>
</dbReference>
<gene>
    <name evidence="8" type="ORF">SCLCIDRAFT_13284</name>
</gene>
<dbReference type="GO" id="GO:0005694">
    <property type="term" value="C:chromosome"/>
    <property type="evidence" value="ECO:0007669"/>
    <property type="project" value="TreeGrafter"/>
</dbReference>
<dbReference type="Pfam" id="PF00270">
    <property type="entry name" value="DEAD"/>
    <property type="match status" value="1"/>
</dbReference>